<proteinExistence type="predicted"/>
<evidence type="ECO:0000313" key="1">
    <source>
        <dbReference type="EMBL" id="QRD01440.1"/>
    </source>
</evidence>
<dbReference type="EMBL" id="CP069034">
    <property type="protein sequence ID" value="QRD01440.1"/>
    <property type="molecule type" value="Genomic_DNA"/>
</dbReference>
<sequence>MPGLLDLPNELLFDIIRYVDSSPYVSSPNQKRYRPGPQSRAVVCFPTIDASWPSHTRNLLFVCKKLHYEADFYFSKAPRAFELDIAIVNNHWIWPTWTYIPGTKIDYVIEDLKINLIHCCSEDEDENASSVTDSASWATSLDFLEIISHFLRSGTSTMSFEGTDMPKRNPNFRVKTITINVDTASIRKGNEKLSEEDVPFRQVQGLGHLTFDPLYYIETDTCLDNLDRLFNFVLVAVSRLDHGLPIRERVDWMVFSADGLTRSAISIAKIKSTMDETRIAEDRTRESV</sequence>
<gene>
    <name evidence="1" type="ORF">JI435_121000</name>
</gene>
<dbReference type="KEGG" id="pno:SNOG_12100"/>
<dbReference type="VEuPathDB" id="FungiDB:JI435_121000"/>
<keyword evidence="2" id="KW-1185">Reference proteome</keyword>
<dbReference type="AlphaFoldDB" id="A0A7U2F9Z1"/>
<dbReference type="Proteomes" id="UP000663193">
    <property type="component" value="Chromosome 12"/>
</dbReference>
<evidence type="ECO:0008006" key="3">
    <source>
        <dbReference type="Google" id="ProtNLM"/>
    </source>
</evidence>
<dbReference type="RefSeq" id="XP_001802334.1">
    <property type="nucleotide sequence ID" value="XM_001802282.1"/>
</dbReference>
<protein>
    <recommendedName>
        <fullName evidence="3">F-box domain-containing protein</fullName>
    </recommendedName>
</protein>
<name>A0A7U2F9Z1_PHANO</name>
<evidence type="ECO:0000313" key="2">
    <source>
        <dbReference type="Proteomes" id="UP000663193"/>
    </source>
</evidence>
<accession>A0A7U2F9Z1</accession>
<organism evidence="1 2">
    <name type="scientific">Phaeosphaeria nodorum (strain SN15 / ATCC MYA-4574 / FGSC 10173)</name>
    <name type="common">Glume blotch fungus</name>
    <name type="synonym">Parastagonospora nodorum</name>
    <dbReference type="NCBI Taxonomy" id="321614"/>
    <lineage>
        <taxon>Eukaryota</taxon>
        <taxon>Fungi</taxon>
        <taxon>Dikarya</taxon>
        <taxon>Ascomycota</taxon>
        <taxon>Pezizomycotina</taxon>
        <taxon>Dothideomycetes</taxon>
        <taxon>Pleosporomycetidae</taxon>
        <taxon>Pleosporales</taxon>
        <taxon>Pleosporineae</taxon>
        <taxon>Phaeosphaeriaceae</taxon>
        <taxon>Parastagonospora</taxon>
    </lineage>
</organism>
<reference evidence="2" key="1">
    <citation type="journal article" date="2021" name="BMC Genomics">
        <title>Chromosome-level genome assembly and manually-curated proteome of model necrotroph Parastagonospora nodorum Sn15 reveals a genome-wide trove of candidate effector homologs, and redundancy of virulence-related functions within an accessory chromosome.</title>
        <authorList>
            <person name="Bertazzoni S."/>
            <person name="Jones D.A.B."/>
            <person name="Phan H.T."/>
            <person name="Tan K.-C."/>
            <person name="Hane J.K."/>
        </authorList>
    </citation>
    <scope>NUCLEOTIDE SEQUENCE [LARGE SCALE GENOMIC DNA]</scope>
    <source>
        <strain evidence="2">SN15 / ATCC MYA-4574 / FGSC 10173)</strain>
    </source>
</reference>
<dbReference type="OrthoDB" id="2823490at2759"/>